<comment type="subcellular location">
    <subcellularLocation>
        <location evidence="1">Cell membrane</location>
        <topology evidence="1">Multi-pass membrane protein</topology>
    </subcellularLocation>
</comment>
<dbReference type="InterPro" id="IPR037185">
    <property type="entry name" value="EmrE-like"/>
</dbReference>
<dbReference type="SUPFAM" id="SSF103481">
    <property type="entry name" value="Multidrug resistance efflux transporter EmrE"/>
    <property type="match status" value="2"/>
</dbReference>
<evidence type="ECO:0000256" key="5">
    <source>
        <dbReference type="ARBA" id="ARBA00022989"/>
    </source>
</evidence>
<dbReference type="GO" id="GO:0005886">
    <property type="term" value="C:plasma membrane"/>
    <property type="evidence" value="ECO:0007669"/>
    <property type="project" value="UniProtKB-SubCell"/>
</dbReference>
<dbReference type="Proteomes" id="UP000184035">
    <property type="component" value="Unassembled WGS sequence"/>
</dbReference>
<feature type="transmembrane region" description="Helical" evidence="7">
    <location>
        <begin position="259"/>
        <end position="281"/>
    </location>
</feature>
<evidence type="ECO:0000256" key="6">
    <source>
        <dbReference type="ARBA" id="ARBA00023136"/>
    </source>
</evidence>
<dbReference type="InterPro" id="IPR000620">
    <property type="entry name" value="EamA_dom"/>
</dbReference>
<comment type="similarity">
    <text evidence="2">Belongs to the EamA transporter family.</text>
</comment>
<organism evidence="9 10">
    <name type="scientific">Clostridium fallax</name>
    <dbReference type="NCBI Taxonomy" id="1533"/>
    <lineage>
        <taxon>Bacteria</taxon>
        <taxon>Bacillati</taxon>
        <taxon>Bacillota</taxon>
        <taxon>Clostridia</taxon>
        <taxon>Eubacteriales</taxon>
        <taxon>Clostridiaceae</taxon>
        <taxon>Clostridium</taxon>
    </lineage>
</organism>
<evidence type="ECO:0000256" key="1">
    <source>
        <dbReference type="ARBA" id="ARBA00004651"/>
    </source>
</evidence>
<dbReference type="PANTHER" id="PTHR32322">
    <property type="entry name" value="INNER MEMBRANE TRANSPORTER"/>
    <property type="match status" value="1"/>
</dbReference>
<proteinExistence type="inferred from homology"/>
<name>A0A1M4Z5S6_9CLOT</name>
<feature type="transmembrane region" description="Helical" evidence="7">
    <location>
        <begin position="232"/>
        <end position="252"/>
    </location>
</feature>
<dbReference type="EMBL" id="FQVM01000037">
    <property type="protein sequence ID" value="SHF13335.1"/>
    <property type="molecule type" value="Genomic_DNA"/>
</dbReference>
<protein>
    <submittedName>
        <fullName evidence="9">EamA domain-containing membrane protein RarD</fullName>
    </submittedName>
</protein>
<evidence type="ECO:0000256" key="4">
    <source>
        <dbReference type="ARBA" id="ARBA00022692"/>
    </source>
</evidence>
<gene>
    <name evidence="9" type="ORF">SAMN05443638_13720</name>
</gene>
<dbReference type="PANTHER" id="PTHR32322:SF18">
    <property type="entry name" value="S-ADENOSYLMETHIONINE_S-ADENOSYLHOMOCYSTEINE TRANSPORTER"/>
    <property type="match status" value="1"/>
</dbReference>
<feature type="domain" description="EamA" evidence="8">
    <location>
        <begin position="3"/>
        <end position="138"/>
    </location>
</feature>
<keyword evidence="6 7" id="KW-0472">Membrane</keyword>
<feature type="transmembrane region" description="Helical" evidence="7">
    <location>
        <begin position="5"/>
        <end position="24"/>
    </location>
</feature>
<keyword evidence="5 7" id="KW-1133">Transmembrane helix</keyword>
<feature type="transmembrane region" description="Helical" evidence="7">
    <location>
        <begin position="96"/>
        <end position="115"/>
    </location>
</feature>
<dbReference type="OrthoDB" id="9813604at2"/>
<evidence type="ECO:0000256" key="2">
    <source>
        <dbReference type="ARBA" id="ARBA00007362"/>
    </source>
</evidence>
<evidence type="ECO:0000256" key="7">
    <source>
        <dbReference type="SAM" id="Phobius"/>
    </source>
</evidence>
<evidence type="ECO:0000313" key="10">
    <source>
        <dbReference type="Proteomes" id="UP000184035"/>
    </source>
</evidence>
<feature type="transmembrane region" description="Helical" evidence="7">
    <location>
        <begin position="148"/>
        <end position="168"/>
    </location>
</feature>
<feature type="transmembrane region" description="Helical" evidence="7">
    <location>
        <begin position="66"/>
        <end position="90"/>
    </location>
</feature>
<dbReference type="RefSeq" id="WP_072897663.1">
    <property type="nucleotide sequence ID" value="NZ_FQVM01000037.1"/>
</dbReference>
<reference evidence="9 10" key="1">
    <citation type="submission" date="2016-11" db="EMBL/GenBank/DDBJ databases">
        <authorList>
            <person name="Jaros S."/>
            <person name="Januszkiewicz K."/>
            <person name="Wedrychowicz H."/>
        </authorList>
    </citation>
    <scope>NUCLEOTIDE SEQUENCE [LARGE SCALE GENOMIC DNA]</scope>
    <source>
        <strain evidence="9 10">DSM 2631</strain>
    </source>
</reference>
<feature type="transmembrane region" description="Helical" evidence="7">
    <location>
        <begin position="287"/>
        <end position="304"/>
    </location>
</feature>
<feature type="transmembrane region" description="Helical" evidence="7">
    <location>
        <begin position="122"/>
        <end position="142"/>
    </location>
</feature>
<dbReference type="STRING" id="1533.SAMN05443638_13720"/>
<keyword evidence="3" id="KW-1003">Cell membrane</keyword>
<dbReference type="AlphaFoldDB" id="A0A1M4Z5S6"/>
<dbReference type="Pfam" id="PF00892">
    <property type="entry name" value="EamA"/>
    <property type="match status" value="2"/>
</dbReference>
<dbReference type="InterPro" id="IPR050638">
    <property type="entry name" value="AA-Vitamin_Transporters"/>
</dbReference>
<keyword evidence="4 7" id="KW-0812">Transmembrane</keyword>
<accession>A0A1M4Z5S6</accession>
<feature type="transmembrane region" description="Helical" evidence="7">
    <location>
        <begin position="180"/>
        <end position="200"/>
    </location>
</feature>
<feature type="transmembrane region" description="Helical" evidence="7">
    <location>
        <begin position="36"/>
        <end position="54"/>
    </location>
</feature>
<evidence type="ECO:0000256" key="3">
    <source>
        <dbReference type="ARBA" id="ARBA00022475"/>
    </source>
</evidence>
<evidence type="ECO:0000259" key="8">
    <source>
        <dbReference type="Pfam" id="PF00892"/>
    </source>
</evidence>
<keyword evidence="10" id="KW-1185">Reference proteome</keyword>
<evidence type="ECO:0000313" key="9">
    <source>
        <dbReference type="EMBL" id="SHF13335.1"/>
    </source>
</evidence>
<sequence length="317" mass="35031">MKKGYLYIILSTFIFSTMEIAGKIANNGLNPFQLNFLRFLIGGLILLLPTIKVIKEKNIKLTKKDLGYFTITGLLGVVISMSLFQLAIVYTKSSTVAVLFSTNPIFTIPFAYFILKENLNKSTIAAIVISLIGIGCILNPFGIKMNRADLIGIILAILAAITFSLYSVLVKMKSEKFGSIVINCLSFLFGDFIMLILMLLSRLPIFNIRVGTKLNSMIYNIPIFKGITSSNILILLYLGIVVTGLGYLLYFLAMDQTSVVMASLVFFVKPALAPILALLILQESIPLNTIFGILFILLGSFVMLKHKKQKSKALELS</sequence>
<feature type="domain" description="EamA" evidence="8">
    <location>
        <begin position="151"/>
        <end position="304"/>
    </location>
</feature>